<dbReference type="Proteomes" id="UP000177025">
    <property type="component" value="Unassembled WGS sequence"/>
</dbReference>
<proteinExistence type="predicted"/>
<accession>A0A1F4U2Q8</accession>
<name>A0A1F4U2Q8_UNCW3</name>
<organism evidence="2 3">
    <name type="scientific">candidate division WOR-3 bacterium RBG_13_43_14</name>
    <dbReference type="NCBI Taxonomy" id="1802590"/>
    <lineage>
        <taxon>Bacteria</taxon>
        <taxon>Bacteria division WOR-3</taxon>
    </lineage>
</organism>
<dbReference type="InterPro" id="IPR025668">
    <property type="entry name" value="Tnp_DDE_dom"/>
</dbReference>
<evidence type="ECO:0000313" key="2">
    <source>
        <dbReference type="EMBL" id="OGC39244.1"/>
    </source>
</evidence>
<evidence type="ECO:0000259" key="1">
    <source>
        <dbReference type="Pfam" id="PF13751"/>
    </source>
</evidence>
<gene>
    <name evidence="2" type="ORF">A2Y85_08785</name>
</gene>
<protein>
    <recommendedName>
        <fullName evidence="1">Transposase DDE domain-containing protein</fullName>
    </recommendedName>
</protein>
<feature type="domain" description="Transposase DDE" evidence="1">
    <location>
        <begin position="31"/>
        <end position="152"/>
    </location>
</feature>
<dbReference type="AlphaFoldDB" id="A0A1F4U2Q8"/>
<dbReference type="PANTHER" id="PTHR33408:SF2">
    <property type="entry name" value="TRANSPOSASE DDE DOMAIN-CONTAINING PROTEIN"/>
    <property type="match status" value="1"/>
</dbReference>
<dbReference type="EMBL" id="MEUM01000141">
    <property type="protein sequence ID" value="OGC39244.1"/>
    <property type="molecule type" value="Genomic_DNA"/>
</dbReference>
<evidence type="ECO:0000313" key="3">
    <source>
        <dbReference type="Proteomes" id="UP000177025"/>
    </source>
</evidence>
<dbReference type="Pfam" id="PF13751">
    <property type="entry name" value="DDE_Tnp_1_6"/>
    <property type="match status" value="1"/>
</dbReference>
<reference evidence="2 3" key="1">
    <citation type="journal article" date="2016" name="Nat. Commun.">
        <title>Thousands of microbial genomes shed light on interconnected biogeochemical processes in an aquifer system.</title>
        <authorList>
            <person name="Anantharaman K."/>
            <person name="Brown C.T."/>
            <person name="Hug L.A."/>
            <person name="Sharon I."/>
            <person name="Castelle C.J."/>
            <person name="Probst A.J."/>
            <person name="Thomas B.C."/>
            <person name="Singh A."/>
            <person name="Wilkins M.J."/>
            <person name="Karaoz U."/>
            <person name="Brodie E.L."/>
            <person name="Williams K.H."/>
            <person name="Hubbard S.S."/>
            <person name="Banfield J.F."/>
        </authorList>
    </citation>
    <scope>NUCLEOTIDE SEQUENCE [LARGE SCALE GENOMIC DNA]</scope>
</reference>
<dbReference type="PANTHER" id="PTHR33408">
    <property type="entry name" value="TRANSPOSASE"/>
    <property type="match status" value="1"/>
</dbReference>
<comment type="caution">
    <text evidence="2">The sequence shown here is derived from an EMBL/GenBank/DDBJ whole genome shotgun (WGS) entry which is preliminary data.</text>
</comment>
<sequence length="213" mass="25140">MAKKKHGEYEREKNRYHTENFLYDKRADIYLCPEGKALKPYKGRHSNQGVRKRRQIIYQGVACDGCKVRQLCTSQRFRTLAREERRELVERMRARLLSKEGKEKYKKRLHTVESPFGHIKHNLGYRSFLLRGLKKVGGEFTLMCIGYNLKKIQSFLIRRREVNQKGIGHDKSVIAICNISCISFLIRVLKRFIFDFLYLNTSIAQKHATDITL</sequence>